<feature type="compositionally biased region" description="Low complexity" evidence="1">
    <location>
        <begin position="389"/>
        <end position="399"/>
    </location>
</feature>
<evidence type="ECO:0000256" key="1">
    <source>
        <dbReference type="SAM" id="MobiDB-lite"/>
    </source>
</evidence>
<evidence type="ECO:0000313" key="3">
    <source>
        <dbReference type="Proteomes" id="UP001498398"/>
    </source>
</evidence>
<reference evidence="2 3" key="1">
    <citation type="submission" date="2024-01" db="EMBL/GenBank/DDBJ databases">
        <title>A draft genome for the cacao thread blight pathogen Marasmiellus scandens.</title>
        <authorList>
            <person name="Baruah I.K."/>
            <person name="Leung J."/>
            <person name="Bukari Y."/>
            <person name="Amoako-Attah I."/>
            <person name="Meinhardt L.W."/>
            <person name="Bailey B.A."/>
            <person name="Cohen S.P."/>
        </authorList>
    </citation>
    <scope>NUCLEOTIDE SEQUENCE [LARGE SCALE GENOMIC DNA]</scope>
    <source>
        <strain evidence="2 3">GH-19</strain>
    </source>
</reference>
<feature type="region of interest" description="Disordered" evidence="1">
    <location>
        <begin position="919"/>
        <end position="1048"/>
    </location>
</feature>
<feature type="compositionally biased region" description="Basic and acidic residues" evidence="1">
    <location>
        <begin position="1082"/>
        <end position="1092"/>
    </location>
</feature>
<feature type="compositionally biased region" description="Low complexity" evidence="1">
    <location>
        <begin position="621"/>
        <end position="634"/>
    </location>
</feature>
<feature type="compositionally biased region" description="Acidic residues" evidence="1">
    <location>
        <begin position="986"/>
        <end position="1000"/>
    </location>
</feature>
<feature type="compositionally biased region" description="Basic and acidic residues" evidence="1">
    <location>
        <begin position="590"/>
        <end position="601"/>
    </location>
</feature>
<feature type="compositionally biased region" description="Polar residues" evidence="1">
    <location>
        <begin position="783"/>
        <end position="805"/>
    </location>
</feature>
<feature type="region of interest" description="Disordered" evidence="1">
    <location>
        <begin position="373"/>
        <end position="907"/>
    </location>
</feature>
<gene>
    <name evidence="2" type="ORF">VKT23_007356</name>
</gene>
<feature type="compositionally biased region" description="Low complexity" evidence="1">
    <location>
        <begin position="506"/>
        <end position="515"/>
    </location>
</feature>
<organism evidence="2 3">
    <name type="scientific">Marasmiellus scandens</name>
    <dbReference type="NCBI Taxonomy" id="2682957"/>
    <lineage>
        <taxon>Eukaryota</taxon>
        <taxon>Fungi</taxon>
        <taxon>Dikarya</taxon>
        <taxon>Basidiomycota</taxon>
        <taxon>Agaricomycotina</taxon>
        <taxon>Agaricomycetes</taxon>
        <taxon>Agaricomycetidae</taxon>
        <taxon>Agaricales</taxon>
        <taxon>Marasmiineae</taxon>
        <taxon>Omphalotaceae</taxon>
        <taxon>Marasmiellus</taxon>
    </lineage>
</organism>
<feature type="region of interest" description="Disordered" evidence="1">
    <location>
        <begin position="348"/>
        <end position="367"/>
    </location>
</feature>
<feature type="region of interest" description="Disordered" evidence="1">
    <location>
        <begin position="48"/>
        <end position="68"/>
    </location>
</feature>
<protein>
    <submittedName>
        <fullName evidence="2">Uncharacterized protein</fullName>
    </submittedName>
</protein>
<feature type="compositionally biased region" description="Acidic residues" evidence="1">
    <location>
        <begin position="921"/>
        <end position="930"/>
    </location>
</feature>
<sequence>MHKSHDCTLLKVKLEVERTTGGKPMASSKPTRLQKHRKTIHTPVFQAPIVRSSSSKNKSKNKNKNVVPEEHAEAVRVYVEQLSRQHLALAQMFKEIPPSRPGSPASDEDDEAWTNVEFTSSEMKERVEALRARVLEAFDEADGDPADGRWHIMHQMLRLGCTRSRHWLPLPRDQREPREEPVDTGVWADELGTIIRQTWIPEGAKFDKEKASRKEEELQKMAMERSSKNRDEEPAVVREIVEKRAWAEELVEFTRAWIADTTADQSTLIHEIIKKDKLLNDVQVLLQAWVPNVDRLDEDRVRNIIQRQRNIESWGRDEKLKDLAELTERHGKVNWVNDLETFIRGWPGSATLPPKPPPDVSLKFSKQKTLEERVRNWRRDLDPDDMMDVDTPSDPPATQSEEEPPESTSKSKQKSKTTLTKKTSSGHDLMDGNVLGFTASKSSAAKVAASAKGGPQPSRDDVAKEAAPRPKTIHDIPESFFPPPFNSQPAQSTPFQARRRPPSPIPLALSSPFPSKLSDIPVPLDSSAVKSSRVAKITTSDAVAPVPPSSSLEHLGPSSPLKGKEKAKSLSSTSTSRKRARSSESDDVSEERPAKHAKVVDRSNSPVDISMASPAVNRQQPPSSSPLTSLSGSPVRPRPGIFPTAAELNSRIPKTPGGKRVPTLTEILSTSTKGKRKSTFRPKGVQAKKRNESPEKASGSGAVENTNNQVEAKADKRKSKSSKPASRAGSKEPVVYTPAVPHVLSKTTSTEAVSGFHEEGDDSLTRSMQRNHANLLKEVPLHASTSGLQRAQSNKPESQRFQKSQGVKPLSKAATSTSIPAAPKKPESQASVRSQRLAPVTAPATLSDSSGVTTFTKDQEPQSVPSTRLGPQQETLASTAQQHQPEPSYSAEARDDFAAAMNTTPRAADVPSVVVNGVDGIESEDEDEIQDVLNLALPASSSKPVTPKPRSRSKTAPTIKRYLGMDDIDLDVEIASPAKSMSSLADSDDDSDDDEEENEEANNTFRRELENPPDFTIDQDAFAPQGTSTQPRNGFFDQEDDPHALFSRDGRINVGSLDIPSNSQASQMFMLPMDTPPASTKKKLDGKRDARGLKRAGTTDSGHGSTYGLGGFKFGYSSQMDVDSHMQKMSTFMKKDTSLMGDDEDEDDWEYNY</sequence>
<name>A0ABR1JK85_9AGAR</name>
<feature type="compositionally biased region" description="Low complexity" evidence="1">
    <location>
        <begin position="406"/>
        <end position="423"/>
    </location>
</feature>
<feature type="region of interest" description="Disordered" evidence="1">
    <location>
        <begin position="1069"/>
        <end position="1108"/>
    </location>
</feature>
<evidence type="ECO:0000313" key="2">
    <source>
        <dbReference type="EMBL" id="KAK7462772.1"/>
    </source>
</evidence>
<dbReference type="Proteomes" id="UP001498398">
    <property type="component" value="Unassembled WGS sequence"/>
</dbReference>
<keyword evidence="3" id="KW-1185">Reference proteome</keyword>
<feature type="compositionally biased region" description="Basic and acidic residues" evidence="1">
    <location>
        <begin position="458"/>
        <end position="477"/>
    </location>
</feature>
<feature type="compositionally biased region" description="Low complexity" evidence="1">
    <location>
        <begin position="439"/>
        <end position="452"/>
    </location>
</feature>
<dbReference type="EMBL" id="JBANRG010000010">
    <property type="protein sequence ID" value="KAK7462772.1"/>
    <property type="molecule type" value="Genomic_DNA"/>
</dbReference>
<comment type="caution">
    <text evidence="2">The sequence shown here is derived from an EMBL/GenBank/DDBJ whole genome shotgun (WGS) entry which is preliminary data.</text>
</comment>
<proteinExistence type="predicted"/>
<feature type="region of interest" description="Disordered" evidence="1">
    <location>
        <begin position="1133"/>
        <end position="1153"/>
    </location>
</feature>
<accession>A0ABR1JK85</accession>
<feature type="compositionally biased region" description="Acidic residues" evidence="1">
    <location>
        <begin position="1141"/>
        <end position="1153"/>
    </location>
</feature>
<feature type="compositionally biased region" description="Polar residues" evidence="1">
    <location>
        <begin position="844"/>
        <end position="887"/>
    </location>
</feature>